<dbReference type="Gene3D" id="3.90.550.10">
    <property type="entry name" value="Spore Coat Polysaccharide Biosynthesis Protein SpsA, Chain A"/>
    <property type="match status" value="1"/>
</dbReference>
<dbReference type="OrthoDB" id="9812302at2"/>
<proteinExistence type="predicted"/>
<keyword evidence="5" id="KW-1185">Reference proteome</keyword>
<accession>A0A1G5EYY8</accession>
<feature type="domain" description="Glycosyltransferase 2-like" evidence="2">
    <location>
        <begin position="10"/>
        <end position="121"/>
    </location>
</feature>
<name>A0A1G5EYY8_9FIRM</name>
<dbReference type="InterPro" id="IPR029044">
    <property type="entry name" value="Nucleotide-diphossugar_trans"/>
</dbReference>
<dbReference type="InterPro" id="IPR001173">
    <property type="entry name" value="Glyco_trans_2-like"/>
</dbReference>
<dbReference type="Pfam" id="PF00535">
    <property type="entry name" value="Glycos_transf_2"/>
    <property type="match status" value="1"/>
</dbReference>
<dbReference type="RefSeq" id="WP_091541281.1">
    <property type="nucleotide sequence ID" value="NZ_FMUS01000006.1"/>
</dbReference>
<dbReference type="PANTHER" id="PTHR43685:SF2">
    <property type="entry name" value="GLYCOSYLTRANSFERASE 2-LIKE DOMAIN-CONTAINING PROTEIN"/>
    <property type="match status" value="1"/>
</dbReference>
<dbReference type="Pfam" id="PF02709">
    <property type="entry name" value="Glyco_transf_7C"/>
    <property type="match status" value="1"/>
</dbReference>
<dbReference type="InterPro" id="IPR027791">
    <property type="entry name" value="Galactosyl_T_C"/>
</dbReference>
<dbReference type="GO" id="GO:0016740">
    <property type="term" value="F:transferase activity"/>
    <property type="evidence" value="ECO:0007669"/>
    <property type="project" value="UniProtKB-KW"/>
</dbReference>
<organism evidence="4 5">
    <name type="scientific">Alkaliphilus peptidifermentans DSM 18978</name>
    <dbReference type="NCBI Taxonomy" id="1120976"/>
    <lineage>
        <taxon>Bacteria</taxon>
        <taxon>Bacillati</taxon>
        <taxon>Bacillota</taxon>
        <taxon>Clostridia</taxon>
        <taxon>Peptostreptococcales</taxon>
        <taxon>Natronincolaceae</taxon>
        <taxon>Alkaliphilus</taxon>
    </lineage>
</organism>
<dbReference type="Proteomes" id="UP000198636">
    <property type="component" value="Unassembled WGS sequence"/>
</dbReference>
<evidence type="ECO:0000313" key="4">
    <source>
        <dbReference type="EMBL" id="SCY32206.1"/>
    </source>
</evidence>
<dbReference type="SUPFAM" id="SSF53448">
    <property type="entry name" value="Nucleotide-diphospho-sugar transferases"/>
    <property type="match status" value="1"/>
</dbReference>
<reference evidence="4 5" key="1">
    <citation type="submission" date="2016-10" db="EMBL/GenBank/DDBJ databases">
        <authorList>
            <person name="de Groot N.N."/>
        </authorList>
    </citation>
    <scope>NUCLEOTIDE SEQUENCE [LARGE SCALE GENOMIC DNA]</scope>
    <source>
        <strain evidence="4 5">DSM 18978</strain>
    </source>
</reference>
<keyword evidence="1 4" id="KW-0808">Transferase</keyword>
<evidence type="ECO:0000259" key="2">
    <source>
        <dbReference type="Pfam" id="PF00535"/>
    </source>
</evidence>
<dbReference type="CDD" id="cd00761">
    <property type="entry name" value="Glyco_tranf_GTA_type"/>
    <property type="match status" value="1"/>
</dbReference>
<dbReference type="InterPro" id="IPR050834">
    <property type="entry name" value="Glycosyltransf_2"/>
</dbReference>
<evidence type="ECO:0000313" key="5">
    <source>
        <dbReference type="Proteomes" id="UP000198636"/>
    </source>
</evidence>
<evidence type="ECO:0000259" key="3">
    <source>
        <dbReference type="Pfam" id="PF02709"/>
    </source>
</evidence>
<sequence length="402" mass="47441">MFTDPNIEVSVIIPSFNRYPLNLITLYSFENQTFDFKKMEVIFIDDASVDDTYKIISKYKPPYHFSYVKCTKNFGRGKARNIGINLARGKIIIFLDAEMIVEEDFVMNHYLKHKEKNNLVLTGALHLKSVYTCIFPEFDMKQFSLMKILFKNDKELYIRLNNFIKNLEISQEKENKNFVLFNRKEILQRKYKILITEDSYFTKELLELYGKDFNFPWMAFLTGNVSIKKDLILKLGGFDIDFEGYGYEDWELGYRLYLNGAEFVADESVAGYHQEHPIPENKWNNAVNNYYLFTEKHPSIDVLILSLELARIVDLKTMNSILGEYKHLKNKYSNEFTSFQESFSKILKTTAILLKYDIRHKFLIEASGISKQEKEKLLSDIKAMKRMGEFKQLVKLFEEKLV</sequence>
<feature type="domain" description="Galactosyltransferase C-terminal" evidence="3">
    <location>
        <begin position="211"/>
        <end position="263"/>
    </location>
</feature>
<protein>
    <submittedName>
        <fullName evidence="4">Glycosyltransferase, GT2 family</fullName>
    </submittedName>
</protein>
<evidence type="ECO:0000256" key="1">
    <source>
        <dbReference type="ARBA" id="ARBA00022679"/>
    </source>
</evidence>
<gene>
    <name evidence="4" type="ORF">SAMN03080606_01276</name>
</gene>
<dbReference type="STRING" id="1120976.SAMN03080606_01276"/>
<dbReference type="PANTHER" id="PTHR43685">
    <property type="entry name" value="GLYCOSYLTRANSFERASE"/>
    <property type="match status" value="1"/>
</dbReference>
<dbReference type="AlphaFoldDB" id="A0A1G5EYY8"/>
<dbReference type="EMBL" id="FMUS01000006">
    <property type="protein sequence ID" value="SCY32206.1"/>
    <property type="molecule type" value="Genomic_DNA"/>
</dbReference>